<dbReference type="STRING" id="6277.A0A498SAT3"/>
<proteinExistence type="predicted"/>
<feature type="domain" description="ELYS beta-propeller" evidence="2">
    <location>
        <begin position="81"/>
        <end position="426"/>
    </location>
</feature>
<feature type="compositionally biased region" description="Polar residues" evidence="1">
    <location>
        <begin position="1639"/>
        <end position="1650"/>
    </location>
</feature>
<feature type="region of interest" description="Disordered" evidence="1">
    <location>
        <begin position="1381"/>
        <end position="1401"/>
    </location>
</feature>
<accession>A0A498SAT3</accession>
<feature type="region of interest" description="Disordered" evidence="1">
    <location>
        <begin position="1468"/>
        <end position="1702"/>
    </location>
</feature>
<evidence type="ECO:0000313" key="4">
    <source>
        <dbReference type="Proteomes" id="UP000276991"/>
    </source>
</evidence>
<evidence type="ECO:0000313" key="3">
    <source>
        <dbReference type="EMBL" id="VBB28869.1"/>
    </source>
</evidence>
<dbReference type="OrthoDB" id="20729at2759"/>
<dbReference type="InterPro" id="IPR032040">
    <property type="entry name" value="ELYS-bb"/>
</dbReference>
<dbReference type="PANTHER" id="PTHR21583:SF8">
    <property type="entry name" value="PROTEIN ELYS"/>
    <property type="match status" value="1"/>
</dbReference>
<dbReference type="PANTHER" id="PTHR21583">
    <property type="entry name" value="ELYS PROTEIN"/>
    <property type="match status" value="1"/>
</dbReference>
<name>A0A498SAT3_ACAVI</name>
<feature type="compositionally biased region" description="Basic residues" evidence="1">
    <location>
        <begin position="1498"/>
        <end position="1510"/>
    </location>
</feature>
<evidence type="ECO:0000259" key="2">
    <source>
        <dbReference type="Pfam" id="PF16687"/>
    </source>
</evidence>
<keyword evidence="4" id="KW-1185">Reference proteome</keyword>
<dbReference type="Proteomes" id="UP000276991">
    <property type="component" value="Unassembled WGS sequence"/>
</dbReference>
<gene>
    <name evidence="3" type="ORF">NAV_LOCUS3697</name>
</gene>
<dbReference type="Pfam" id="PF16687">
    <property type="entry name" value="ELYS-bb"/>
    <property type="match status" value="1"/>
</dbReference>
<evidence type="ECO:0000256" key="1">
    <source>
        <dbReference type="SAM" id="MobiDB-lite"/>
    </source>
</evidence>
<feature type="compositionally biased region" description="Polar residues" evidence="1">
    <location>
        <begin position="1728"/>
        <end position="1739"/>
    </location>
</feature>
<protein>
    <recommendedName>
        <fullName evidence="2">ELYS beta-propeller domain-containing protein</fullName>
    </recommendedName>
</protein>
<feature type="compositionally biased region" description="Basic and acidic residues" evidence="1">
    <location>
        <begin position="1793"/>
        <end position="1804"/>
    </location>
</feature>
<dbReference type="EMBL" id="UPTC01000491">
    <property type="protein sequence ID" value="VBB28869.1"/>
    <property type="molecule type" value="Genomic_DNA"/>
</dbReference>
<organism evidence="3 4">
    <name type="scientific">Acanthocheilonema viteae</name>
    <name type="common">Filarial nematode worm</name>
    <name type="synonym">Dipetalonema viteae</name>
    <dbReference type="NCBI Taxonomy" id="6277"/>
    <lineage>
        <taxon>Eukaryota</taxon>
        <taxon>Metazoa</taxon>
        <taxon>Ecdysozoa</taxon>
        <taxon>Nematoda</taxon>
        <taxon>Chromadorea</taxon>
        <taxon>Rhabditida</taxon>
        <taxon>Spirurina</taxon>
        <taxon>Spiruromorpha</taxon>
        <taxon>Filarioidea</taxon>
        <taxon>Onchocercidae</taxon>
        <taxon>Acanthocheilonema</taxon>
    </lineage>
</organism>
<sequence>MLKQQGTIKKVKLISEKRRSEIWGKFLTQQGEYTEWYCITRKNCILIRQIYYKSPILYSCGFRSGCIIVDACSLPFRDGSAGVVVAVNDEQNEEYFLAYYSVKMGRVVKKILMRRKITKVVTVLDATKRNRIELLHENLKDFSHLIAVGAYGGDCFLVHFGIDLPNSSDVELQKPEFCSNLCKPFISDGRFNFVASNGATYPVSVDEIHVTAITYLERCKTVVIGFSCGAFITVNLLNGNDASYYYSSSPVYNFSCQEPMDDPRPVLYLWVAYSKGIQKNPHVILFLINFPNDEGHPPNEWTFNDLMIISYLTWYPENCTEWLSFRTIVSSFKEHTARNGISERLLNTEESFLRVNVTDTSRMLMIWKTTENIVKGTLFDLNAFYYKRLPRQITFTESFLKLNPFLSLFTLPITSEQVDCLDYLVNYSGVWQHQSPYSETNDFFIFAPSYSFEIVTFNGNREFTIFVPSIQKVVLKWLDENFDDAIGQKSDLACAYLNAVGLAKTPDISESSETSTVPLENESIIISSLLFNGEINDTLKKHIVTCSSYDTIHQIASLIWKEVVNAKQKFDELWENAPRHNYYLSWTFYSNLIIKLHRRHQAAKFQFRDIEEEIAEPWFDHIPRTLSTADMYWLRNSAAVFHYAAELFAEISRRVPSEATASNYSMMASRNLVFYANVVFLFHHGGLLPVKNYTAFNARMKAKVNERKKRLPPGSKLYIINLLEEMQSACPNEIFWCNLTADEWYPPNSIGVLLSATLAIKITETSKHKLIGYFLLDYDDLMGKESKVFDRFKWRFPYQSICNQIESNWKNDCGLEEPPTKCEKITITDAKAEEHVCEVQQLMKRLILDRKEIEFIKENLLKRPNGIREWNRFCLRRKMFSRLLPANRCDRWTSKILEDFPLIQTNYPYSGVALPTIQNSDDGEKMINDTLSRQCAAAHPYLSPAIRPCNKCQMLETPQQLHDVVRESVELEITPKTFNYPTSPVFDRRVSNYERILSKEDLENVQRLLQTPTPRRRYAFGAQTEDSFASLTGDQFSPVLLPASILKTRKGRQHTNTSADATESQFKSLRFDLSNSFMSNCESISSNTNQMEEQKCENHPLETKCVDDLDAPDAELMDMNKKIFLDKHLEVQDKLKILIAEGEKSESTDAANHGNLHKLSIEEQSDSDIIENQERQDEAHERVLGHYSEKREEIKSHDKNEPSIMKNHNFLIQEICTAPVIVSYEEQEDPNIPLDGGAQDIISDVHTEKKRNIQDAGGLESISASATKISRHATTIEVKISPRPPKMRSSSLIDEVAAGMEGDIASIVNEPLQKKISYEQEDENDPTSVEIEKAVVHHSEMKPTNTCKGSGKKTHSLVPVTQEIISKQVLSIAKETEMELPEPVSPFLGKRKPKQEDTASKGQTIRIFSSDSFQSSSSGMLTKALLFIIACNRQNYSEISTSSHRMLTRSAARATKLVLLSPEFKMTSRKRLENGTSPPHSRETTPKCSTRAIASAKSSRKTQKTGRKRQGSGTSSSHSRETTPRRSTRAVVSAKSSPKTDETRRKRRGSGTSSSHSRETTPRRSTRAVASAKGSPRTDKIRRKRRGSGTSSSYSRETTPRHSTRAVTSAKNSPKTEKIRRKRPESRTGSPHSRETTPKRSFQATTSAKSLRNAGEIRRQHLESETSLTYSREATPERSIRLTSVKSSPVRKSLRHSRAQSEHIEVEETLPVAIPKVSPNRRRRAASEVSQLNETSTASHPMLTRSARKAKSESGSPPKQRILSGFEPTLAKIDELPKRNRLRVGRKTTAQVLEEKNRRNLDTV</sequence>
<reference evidence="3 4" key="1">
    <citation type="submission" date="2018-08" db="EMBL/GenBank/DDBJ databases">
        <authorList>
            <person name="Laetsch R D."/>
            <person name="Stevens L."/>
            <person name="Kumar S."/>
            <person name="Blaxter L. M."/>
        </authorList>
    </citation>
    <scope>NUCLEOTIDE SEQUENCE [LARGE SCALE GENOMIC DNA]</scope>
</reference>
<dbReference type="InterPro" id="IPR052620">
    <property type="entry name" value="ELYS/MEL-28_NucAsmblyFactor"/>
</dbReference>
<feature type="region of interest" description="Disordered" evidence="1">
    <location>
        <begin position="1719"/>
        <end position="1768"/>
    </location>
</feature>
<feature type="region of interest" description="Disordered" evidence="1">
    <location>
        <begin position="1785"/>
        <end position="1804"/>
    </location>
</feature>
<feature type="compositionally biased region" description="Basic and acidic residues" evidence="1">
    <location>
        <begin position="1655"/>
        <end position="1664"/>
    </location>
</feature>